<gene>
    <name evidence="1" type="ORF">BV22DRAFT_1127474</name>
</gene>
<evidence type="ECO:0000313" key="1">
    <source>
        <dbReference type="EMBL" id="KAH7927337.1"/>
    </source>
</evidence>
<organism evidence="1 2">
    <name type="scientific">Leucogyrophana mollusca</name>
    <dbReference type="NCBI Taxonomy" id="85980"/>
    <lineage>
        <taxon>Eukaryota</taxon>
        <taxon>Fungi</taxon>
        <taxon>Dikarya</taxon>
        <taxon>Basidiomycota</taxon>
        <taxon>Agaricomycotina</taxon>
        <taxon>Agaricomycetes</taxon>
        <taxon>Agaricomycetidae</taxon>
        <taxon>Boletales</taxon>
        <taxon>Boletales incertae sedis</taxon>
        <taxon>Leucogyrophana</taxon>
    </lineage>
</organism>
<reference evidence="1" key="1">
    <citation type="journal article" date="2021" name="New Phytol.">
        <title>Evolutionary innovations through gain and loss of genes in the ectomycorrhizal Boletales.</title>
        <authorList>
            <person name="Wu G."/>
            <person name="Miyauchi S."/>
            <person name="Morin E."/>
            <person name="Kuo A."/>
            <person name="Drula E."/>
            <person name="Varga T."/>
            <person name="Kohler A."/>
            <person name="Feng B."/>
            <person name="Cao Y."/>
            <person name="Lipzen A."/>
            <person name="Daum C."/>
            <person name="Hundley H."/>
            <person name="Pangilinan J."/>
            <person name="Johnson J."/>
            <person name="Barry K."/>
            <person name="LaButti K."/>
            <person name="Ng V."/>
            <person name="Ahrendt S."/>
            <person name="Min B."/>
            <person name="Choi I.G."/>
            <person name="Park H."/>
            <person name="Plett J.M."/>
            <person name="Magnuson J."/>
            <person name="Spatafora J.W."/>
            <person name="Nagy L.G."/>
            <person name="Henrissat B."/>
            <person name="Grigoriev I.V."/>
            <person name="Yang Z.L."/>
            <person name="Xu J."/>
            <person name="Martin F.M."/>
        </authorList>
    </citation>
    <scope>NUCLEOTIDE SEQUENCE</scope>
    <source>
        <strain evidence="1">KUC20120723A-06</strain>
    </source>
</reference>
<keyword evidence="2" id="KW-1185">Reference proteome</keyword>
<dbReference type="EMBL" id="MU266368">
    <property type="protein sequence ID" value="KAH7927337.1"/>
    <property type="molecule type" value="Genomic_DNA"/>
</dbReference>
<dbReference type="Proteomes" id="UP000790709">
    <property type="component" value="Unassembled WGS sequence"/>
</dbReference>
<sequence>MFATSLSLTFASVLKADLIWSRRWSLTTAVYLIARYAGTLSVIQQGMWDSTGHTLSGFRVYFWVALTRLLLRFLVINRRIMYSPTLSDSTYIALNWSINLFIIAMQVILLMRAYALCNQSKKVLTFLVFCFCCQAIAAIVLTGIQYNFPTMRIYVAFLGPAIGSVTQSSEVDPSAFVVAPVIVVVIQLVMDAILFIFALCAFSKHALEARRLDGGWSVSPLMRLLITDQILYFICYVAWQAISVAAEYSSAEVQAPLWVTIADSILNVLVVIIGPRMVLSLRAKEQQTRDGTIETELSTIHFGVWDLPPPPMGEEDIEIAQGGGDLEAASFKRSGRESKVGPGASADVCTI</sequence>
<accession>A0ACB8BPB1</accession>
<proteinExistence type="predicted"/>
<protein>
    <submittedName>
        <fullName evidence="1">Uncharacterized protein</fullName>
    </submittedName>
</protein>
<name>A0ACB8BPB1_9AGAM</name>
<comment type="caution">
    <text evidence="1">The sequence shown here is derived from an EMBL/GenBank/DDBJ whole genome shotgun (WGS) entry which is preliminary data.</text>
</comment>
<evidence type="ECO:0000313" key="2">
    <source>
        <dbReference type="Proteomes" id="UP000790709"/>
    </source>
</evidence>